<reference evidence="6 7" key="1">
    <citation type="submission" date="2018-12" db="EMBL/GenBank/DDBJ databases">
        <title>Rubrispira sanarue gen. nov., sp., nov., a member of the order Silvanigrellales, isolated from a brackish lake in Hamamatsu Japan.</title>
        <authorList>
            <person name="Maejima Y."/>
            <person name="Iino T."/>
            <person name="Muraguchi Y."/>
            <person name="Fukuda K."/>
            <person name="Nojiri H."/>
            <person name="Ohkuma M."/>
            <person name="Moriuchi R."/>
            <person name="Dohra H."/>
            <person name="Kimbara K."/>
            <person name="Shintani M."/>
        </authorList>
    </citation>
    <scope>NUCLEOTIDE SEQUENCE [LARGE SCALE GENOMIC DNA]</scope>
    <source>
        <strain evidence="6 7">RF1110005</strain>
    </source>
</reference>
<dbReference type="KEGG" id="sbf:JCM31447_00090"/>
<keyword evidence="3 5" id="KW-0479">Metal-binding</keyword>
<evidence type="ECO:0000256" key="2">
    <source>
        <dbReference type="ARBA" id="ARBA00022617"/>
    </source>
</evidence>
<protein>
    <submittedName>
        <fullName evidence="6">Group 1 truncated hemoglobin</fullName>
    </submittedName>
</protein>
<evidence type="ECO:0000256" key="4">
    <source>
        <dbReference type="ARBA" id="ARBA00023004"/>
    </source>
</evidence>
<keyword evidence="7" id="KW-1185">Reference proteome</keyword>
<dbReference type="GO" id="GO:0046872">
    <property type="term" value="F:metal ion binding"/>
    <property type="evidence" value="ECO:0007669"/>
    <property type="project" value="UniProtKB-KW"/>
</dbReference>
<dbReference type="SUPFAM" id="SSF46458">
    <property type="entry name" value="Globin-like"/>
    <property type="match status" value="1"/>
</dbReference>
<accession>A0A4P2VRD0</accession>
<dbReference type="Gene3D" id="1.10.490.10">
    <property type="entry name" value="Globins"/>
    <property type="match status" value="1"/>
</dbReference>
<evidence type="ECO:0000313" key="6">
    <source>
        <dbReference type="EMBL" id="BBH51595.1"/>
    </source>
</evidence>
<name>A0A4P2VRD0_FLUSA</name>
<evidence type="ECO:0000313" key="7">
    <source>
        <dbReference type="Proteomes" id="UP000291236"/>
    </source>
</evidence>
<dbReference type="InterPro" id="IPR009050">
    <property type="entry name" value="Globin-like_sf"/>
</dbReference>
<evidence type="ECO:0000256" key="5">
    <source>
        <dbReference type="PIRSR" id="PIRSR601486-1"/>
    </source>
</evidence>
<dbReference type="GO" id="GO:0020037">
    <property type="term" value="F:heme binding"/>
    <property type="evidence" value="ECO:0007669"/>
    <property type="project" value="InterPro"/>
</dbReference>
<dbReference type="InterPro" id="IPR012292">
    <property type="entry name" value="Globin/Proto"/>
</dbReference>
<keyword evidence="2 5" id="KW-0349">Heme</keyword>
<dbReference type="EMBL" id="AP019368">
    <property type="protein sequence ID" value="BBH51595.1"/>
    <property type="molecule type" value="Genomic_DNA"/>
</dbReference>
<dbReference type="CDD" id="cd00454">
    <property type="entry name" value="TrHb1_N"/>
    <property type="match status" value="1"/>
</dbReference>
<feature type="binding site" description="distal binding residue" evidence="5">
    <location>
        <position position="71"/>
    </location>
    <ligand>
        <name>heme</name>
        <dbReference type="ChEBI" id="CHEBI:30413"/>
    </ligand>
    <ligandPart>
        <name>Fe</name>
        <dbReference type="ChEBI" id="CHEBI:18248"/>
    </ligandPart>
</feature>
<dbReference type="AlphaFoldDB" id="A0A4P2VRD0"/>
<evidence type="ECO:0000256" key="3">
    <source>
        <dbReference type="ARBA" id="ARBA00022723"/>
    </source>
</evidence>
<dbReference type="InterPro" id="IPR001486">
    <property type="entry name" value="Hemoglobin_trunc"/>
</dbReference>
<dbReference type="GO" id="GO:0019825">
    <property type="term" value="F:oxygen binding"/>
    <property type="evidence" value="ECO:0007669"/>
    <property type="project" value="InterPro"/>
</dbReference>
<organism evidence="6 7">
    <name type="scientific">Fluviispira sanaruensis</name>
    <dbReference type="NCBI Taxonomy" id="2493639"/>
    <lineage>
        <taxon>Bacteria</taxon>
        <taxon>Pseudomonadati</taxon>
        <taxon>Bdellovibrionota</taxon>
        <taxon>Oligoflexia</taxon>
        <taxon>Silvanigrellales</taxon>
        <taxon>Silvanigrellaceae</taxon>
        <taxon>Fluviispira</taxon>
    </lineage>
</organism>
<proteinExistence type="predicted"/>
<dbReference type="OrthoDB" id="9795814at2"/>
<dbReference type="Pfam" id="PF01152">
    <property type="entry name" value="Bac_globin"/>
    <property type="match status" value="1"/>
</dbReference>
<feature type="binding site" description="distal binding residue" evidence="5">
    <location>
        <position position="47"/>
    </location>
    <ligand>
        <name>heme</name>
        <dbReference type="ChEBI" id="CHEBI:30413"/>
    </ligand>
    <ligandPart>
        <name>Fe</name>
        <dbReference type="ChEBI" id="CHEBI:18248"/>
    </ligandPart>
</feature>
<gene>
    <name evidence="6" type="ORF">JCM31447_00090</name>
</gene>
<evidence type="ECO:0000256" key="1">
    <source>
        <dbReference type="ARBA" id="ARBA00022448"/>
    </source>
</evidence>
<dbReference type="RefSeq" id="WP_130605296.1">
    <property type="nucleotide sequence ID" value="NZ_AP019368.1"/>
</dbReference>
<keyword evidence="4 5" id="KW-0408">Iron</keyword>
<sequence>MNISIYDKYGGYKTLHVVVSLFYKKIMESENLIHYFENVDLARLIEHQTKFLTTSLGGPVMYETKLLKSAHANLKIPLKDFMEVATLLKEALVESKVEEQDIDKIIEVVASYKNDIVTA</sequence>
<keyword evidence="1" id="KW-0813">Transport</keyword>
<dbReference type="Proteomes" id="UP000291236">
    <property type="component" value="Chromosome"/>
</dbReference>